<dbReference type="InterPro" id="IPR000772">
    <property type="entry name" value="Ricin_B_lectin"/>
</dbReference>
<gene>
    <name evidence="2" type="ORF">ACFFHU_12910</name>
</gene>
<comment type="caution">
    <text evidence="2">The sequence shown here is derived from an EMBL/GenBank/DDBJ whole genome shotgun (WGS) entry which is preliminary data.</text>
</comment>
<sequence length="133" mass="14201">MVRASEVPVTGRSGASQAYGAPVIQWSGNGGANQIWKFVPTGGYYEIVNQNSGQCLTTDGVAGDQTYQFLCTGADTQLWYTDLAPNNGVGYSVGSKASRLYLEVYGAAGWQGAAIDTWYWNGGSNQYWSAFSA</sequence>
<dbReference type="CDD" id="cd00161">
    <property type="entry name" value="beta-trefoil_Ricin-like"/>
    <property type="match status" value="1"/>
</dbReference>
<name>A0ABV6NW79_9ACTN</name>
<organism evidence="2 3">
    <name type="scientific">Plantactinospora siamensis</name>
    <dbReference type="NCBI Taxonomy" id="555372"/>
    <lineage>
        <taxon>Bacteria</taxon>
        <taxon>Bacillati</taxon>
        <taxon>Actinomycetota</taxon>
        <taxon>Actinomycetes</taxon>
        <taxon>Micromonosporales</taxon>
        <taxon>Micromonosporaceae</taxon>
        <taxon>Plantactinospora</taxon>
    </lineage>
</organism>
<evidence type="ECO:0000259" key="1">
    <source>
        <dbReference type="Pfam" id="PF14200"/>
    </source>
</evidence>
<dbReference type="PROSITE" id="PS50231">
    <property type="entry name" value="RICIN_B_LECTIN"/>
    <property type="match status" value="1"/>
</dbReference>
<keyword evidence="3" id="KW-1185">Reference proteome</keyword>
<accession>A0ABV6NW79</accession>
<dbReference type="Gene3D" id="2.80.10.50">
    <property type="match status" value="1"/>
</dbReference>
<dbReference type="InterPro" id="IPR035992">
    <property type="entry name" value="Ricin_B-like_lectins"/>
</dbReference>
<protein>
    <submittedName>
        <fullName evidence="2">RICIN domain-containing protein</fullName>
    </submittedName>
</protein>
<proteinExistence type="predicted"/>
<evidence type="ECO:0000313" key="3">
    <source>
        <dbReference type="Proteomes" id="UP001589894"/>
    </source>
</evidence>
<dbReference type="Proteomes" id="UP001589894">
    <property type="component" value="Unassembled WGS sequence"/>
</dbReference>
<feature type="domain" description="Ricin B lectin" evidence="1">
    <location>
        <begin position="32"/>
        <end position="118"/>
    </location>
</feature>
<evidence type="ECO:0000313" key="2">
    <source>
        <dbReference type="EMBL" id="MFC0565031.1"/>
    </source>
</evidence>
<dbReference type="RefSeq" id="WP_377338499.1">
    <property type="nucleotide sequence ID" value="NZ_JBHLUE010000009.1"/>
</dbReference>
<reference evidence="2 3" key="1">
    <citation type="submission" date="2024-09" db="EMBL/GenBank/DDBJ databases">
        <authorList>
            <person name="Sun Q."/>
            <person name="Mori K."/>
        </authorList>
    </citation>
    <scope>NUCLEOTIDE SEQUENCE [LARGE SCALE GENOMIC DNA]</scope>
    <source>
        <strain evidence="2 3">TBRC 2205</strain>
    </source>
</reference>
<dbReference type="EMBL" id="JBHLUE010000009">
    <property type="protein sequence ID" value="MFC0565031.1"/>
    <property type="molecule type" value="Genomic_DNA"/>
</dbReference>
<dbReference type="SUPFAM" id="SSF50370">
    <property type="entry name" value="Ricin B-like lectins"/>
    <property type="match status" value="1"/>
</dbReference>
<dbReference type="Pfam" id="PF14200">
    <property type="entry name" value="RicinB_lectin_2"/>
    <property type="match status" value="1"/>
</dbReference>